<dbReference type="Pfam" id="PF03747">
    <property type="entry name" value="ADP_ribosyl_GH"/>
    <property type="match status" value="1"/>
</dbReference>
<name>A0ABS1R7J0_9SPHI</name>
<dbReference type="EMBL" id="JAERTY010000010">
    <property type="protein sequence ID" value="MBL1410674.1"/>
    <property type="molecule type" value="Genomic_DNA"/>
</dbReference>
<keyword evidence="2" id="KW-1185">Reference proteome</keyword>
<dbReference type="Gene3D" id="1.10.4080.10">
    <property type="entry name" value="ADP-ribosylation/Crystallin J1"/>
    <property type="match status" value="1"/>
</dbReference>
<dbReference type="RefSeq" id="WP_202104366.1">
    <property type="nucleotide sequence ID" value="NZ_JAERTY010000010.1"/>
</dbReference>
<protein>
    <submittedName>
        <fullName evidence="1">ADP-ribosylglycohydrolase family protein</fullName>
    </submittedName>
</protein>
<gene>
    <name evidence="1" type="ORF">JKG61_18085</name>
</gene>
<dbReference type="Proteomes" id="UP000625283">
    <property type="component" value="Unassembled WGS sequence"/>
</dbReference>
<dbReference type="SUPFAM" id="SSF101478">
    <property type="entry name" value="ADP-ribosylglycohydrolase"/>
    <property type="match status" value="1"/>
</dbReference>
<organism evidence="1 2">
    <name type="scientific">Sphingobacterium faecale</name>
    <dbReference type="NCBI Taxonomy" id="2803775"/>
    <lineage>
        <taxon>Bacteria</taxon>
        <taxon>Pseudomonadati</taxon>
        <taxon>Bacteroidota</taxon>
        <taxon>Sphingobacteriia</taxon>
        <taxon>Sphingobacteriales</taxon>
        <taxon>Sphingobacteriaceae</taxon>
        <taxon>Sphingobacterium</taxon>
    </lineage>
</organism>
<dbReference type="InterPro" id="IPR005502">
    <property type="entry name" value="Ribosyl_crysJ1"/>
</dbReference>
<reference evidence="1 2" key="1">
    <citation type="submission" date="2021-01" db="EMBL/GenBank/DDBJ databases">
        <title>C459-1 draft genome sequence.</title>
        <authorList>
            <person name="Zhang X.-F."/>
        </authorList>
    </citation>
    <scope>NUCLEOTIDE SEQUENCE [LARGE SCALE GENOMIC DNA]</scope>
    <source>
        <strain evidence="2">C459-1</strain>
    </source>
</reference>
<comment type="caution">
    <text evidence="1">The sequence shown here is derived from an EMBL/GenBank/DDBJ whole genome shotgun (WGS) entry which is preliminary data.</text>
</comment>
<evidence type="ECO:0000313" key="1">
    <source>
        <dbReference type="EMBL" id="MBL1410674.1"/>
    </source>
</evidence>
<sequence>MFCIRLTVQAQEKVVLSESTLRDKIKGGWVGQTIGVTYGGPTEFLYVGRIIPDSVDIPWYHGYLAKTMKGVPGLYDDIYVDLTFLDKFYQHGLNVPMDTLAASLANAPFPLDQANQVARYNYLQGLRWPETGYWKNNPHADDIDFQIEADFIGLFTPGMPHVATALANNVGQIMCYGDGVYGGVYIANMYALAFVEDNIDAIVNKGLTGIPYHSGFGECIRDVIRWHRAYPDDWKKTWHLLENKWNNDLCPNGAHRDFNIDAKMNSAYVVIGLLYGQQDMGKTMDISTRCGQDSDCNPSSAAGILGTMLGYSNIPAKWISEVDEIEDTPFMYTSISIKKACEMSFELAKQNIVRNAGKLQEDKYTIQVRVPKELKLNRSFPNMSVHKMQELWHEFTDTFDLKFNGEGLVIVGEVKALNGNVDSDYVMEVEAFLDDKFVETIRMPAKNLTRRKDVYWNYDLYKKDQKLTLKIKNPADGYALHLISYAVYDKL</sequence>
<accession>A0ABS1R7J0</accession>
<proteinExistence type="predicted"/>
<evidence type="ECO:0000313" key="2">
    <source>
        <dbReference type="Proteomes" id="UP000625283"/>
    </source>
</evidence>
<dbReference type="InterPro" id="IPR036705">
    <property type="entry name" value="Ribosyl_crysJ1_sf"/>
</dbReference>